<name>D2VML8_NAEGR</name>
<protein>
    <submittedName>
        <fullName evidence="2">Uncharacterized protein</fullName>
    </submittedName>
</protein>
<evidence type="ECO:0000256" key="1">
    <source>
        <dbReference type="SAM" id="MobiDB-lite"/>
    </source>
</evidence>
<dbReference type="GeneID" id="8851654"/>
<sequence>MYSHPHHQLSSTPNNTIGQQTSPSVNHHQQLSSPHYHQQQQPNNVYQQQQHNSTVIASFNDASGVAFNGNNINGGSSHNNMPIGGGHGTSLMTQLLSNNNNNNNNNQSPSMMQQQHIQHNFANNNNQTTQQHQLMANNNMNQHHNGSLSSNSGSPNIHSSSYNNNNYMNHPNFVLNSTPSPDNNMYSQQQQQMYHNTQLSNNNYQNSQQPMMMNRASPNQQQQQINNTSVMDNNHQPWNQSSGGGIWNQFVMNNSNQQVTAQRNYNQAPTMVQQHQQMDNMNYSYVNNSNPQNSALLSQLLNNNNTMMNQNPTDVTIDSLNYATSSAVDEQDDGAEAQFHPIACLNCRKIHKRCTTKGLNCEYKEPFFKKAAEKKEKKRRKKKGDIITMFNVGDENEVAANAIKSIKQNTIETYCSIALEKLLLVGPQELLSRRDVLSFLLSIQSLCELKFGYPDLAEETMIKARNSLSHHFDDYENPFVVCTYSHLAFFYAAEGKTKQARGYLSFVNHYMSDWKQGHTAEESPHGEMNGTLYRVSISRLNWLCLITELISTETHPVPNISTIEKLSLDMLGLAMPEEWKVYLTYYQLTDSKNVDERLKTLELFGSLLHFAMGPQNNSVFATRLHSLNNIICINGIRATVLLLSGCNVGALHGVDTAGSDKVIAEHINLLEYAALAISKTTEEEFFPFISPYLISFFLVAVKVNLEICKMIERGERENYRPCPKIVNREVKLDGIDLDQYYTVVDYYSVVAKDLRGLHVLRKRYRYIAKYVTDLEEFLAKRSTQSLESIANFANSSIIPDLRINQPLTNTNKSERIGTFYSEMRKFMLTFNKGLGEALLGQPRKSGTGGDNLFSHPALSMVMNGSIKPGNVNELSMYVSEISKNVQEQADALRDLSTPSSIDDIELDFASTLDPFQAHSSVNQF</sequence>
<feature type="region of interest" description="Disordered" evidence="1">
    <location>
        <begin position="139"/>
        <end position="172"/>
    </location>
</feature>
<dbReference type="EMBL" id="GG738882">
    <property type="protein sequence ID" value="EFC42007.1"/>
    <property type="molecule type" value="Genomic_DNA"/>
</dbReference>
<feature type="compositionally biased region" description="Low complexity" evidence="1">
    <location>
        <begin position="27"/>
        <end position="50"/>
    </location>
</feature>
<feature type="compositionally biased region" description="Low complexity" evidence="1">
    <location>
        <begin position="143"/>
        <end position="172"/>
    </location>
</feature>
<dbReference type="RefSeq" id="XP_002674751.1">
    <property type="nucleotide sequence ID" value="XM_002674705.1"/>
</dbReference>
<accession>D2VML8</accession>
<feature type="compositionally biased region" description="Polar residues" evidence="1">
    <location>
        <begin position="8"/>
        <end position="26"/>
    </location>
</feature>
<dbReference type="Proteomes" id="UP000006671">
    <property type="component" value="Unassembled WGS sequence"/>
</dbReference>
<proteinExistence type="predicted"/>
<keyword evidence="3" id="KW-1185">Reference proteome</keyword>
<feature type="region of interest" description="Disordered" evidence="1">
    <location>
        <begin position="78"/>
        <end position="114"/>
    </location>
</feature>
<organism evidence="3">
    <name type="scientific">Naegleria gruberi</name>
    <name type="common">Amoeba</name>
    <dbReference type="NCBI Taxonomy" id="5762"/>
    <lineage>
        <taxon>Eukaryota</taxon>
        <taxon>Discoba</taxon>
        <taxon>Heterolobosea</taxon>
        <taxon>Tetramitia</taxon>
        <taxon>Eutetramitia</taxon>
        <taxon>Vahlkampfiidae</taxon>
        <taxon>Naegleria</taxon>
    </lineage>
</organism>
<gene>
    <name evidence="2" type="ORF">NAEGRDRAFT_58688</name>
</gene>
<dbReference type="InParanoid" id="D2VML8"/>
<dbReference type="KEGG" id="ngr:NAEGRDRAFT_58688"/>
<dbReference type="VEuPathDB" id="AmoebaDB:NAEGRDRAFT_58688"/>
<evidence type="ECO:0000313" key="3">
    <source>
        <dbReference type="Proteomes" id="UP000006671"/>
    </source>
</evidence>
<evidence type="ECO:0000313" key="2">
    <source>
        <dbReference type="EMBL" id="EFC42007.1"/>
    </source>
</evidence>
<dbReference type="OrthoDB" id="2328572at2759"/>
<dbReference type="AlphaFoldDB" id="D2VML8"/>
<feature type="region of interest" description="Disordered" evidence="1">
    <location>
        <begin position="1"/>
        <end position="50"/>
    </location>
</feature>
<reference evidence="2 3" key="1">
    <citation type="journal article" date="2010" name="Cell">
        <title>The genome of Naegleria gruberi illuminates early eukaryotic versatility.</title>
        <authorList>
            <person name="Fritz-Laylin L.K."/>
            <person name="Prochnik S.E."/>
            <person name="Ginger M.L."/>
            <person name="Dacks J.B."/>
            <person name="Carpenter M.L."/>
            <person name="Field M.C."/>
            <person name="Kuo A."/>
            <person name="Paredez A."/>
            <person name="Chapman J."/>
            <person name="Pham J."/>
            <person name="Shu S."/>
            <person name="Neupane R."/>
            <person name="Cipriano M."/>
            <person name="Mancuso J."/>
            <person name="Tu H."/>
            <person name="Salamov A."/>
            <person name="Lindquist E."/>
            <person name="Shapiro H."/>
            <person name="Lucas S."/>
            <person name="Grigoriev I.V."/>
            <person name="Cande W.Z."/>
            <person name="Fulton C."/>
            <person name="Rokhsar D.S."/>
            <person name="Dawson S.C."/>
        </authorList>
    </citation>
    <scope>NUCLEOTIDE SEQUENCE [LARGE SCALE GENOMIC DNA]</scope>
    <source>
        <strain evidence="2 3">NEG-M</strain>
    </source>
</reference>